<dbReference type="SUPFAM" id="SSF48371">
    <property type="entry name" value="ARM repeat"/>
    <property type="match status" value="1"/>
</dbReference>
<dbReference type="Pfam" id="PF08167">
    <property type="entry name" value="RIX1"/>
    <property type="match status" value="1"/>
</dbReference>
<feature type="region of interest" description="Disordered" evidence="5">
    <location>
        <begin position="610"/>
        <end position="643"/>
    </location>
</feature>
<sequence>MSGNSGELAVLRAALFRLSSTAALQLPSQVPAIASSLANCKALLSSPQISGPKSSTEASVAIHKYRTLLSTLLQDRTCQGRWAAIVLIKATTELGGWETLQKSLPWVRGLLGVLTKPDPPSSKKLCLIALTRIFTLTREYPTLTREITTPSLPTFIQSCLQIAASTPSLVQTVLDSFNQLLPRHPAMFRSYTKQLHQLLDPIVAPTPSNKLGKEQHSGAKSPTSSAIADSARRVYVQLPCCAPKQGSAQEWEGSLKNTISNAHQIADNVFRAVVEDWQPSSGGVPFNTNGHTLDDEVQQLEADSLALPPWSGIYAGGERLVGVLQLIKAYLSGPTPTAVNVPVGPFLDLLTRILSLNTPSSVGTKSFSHATKFNNQVSKEERENLWAILPHVHVAAIEVLLALLERCEDVTGADPALLDQLVWLFRSEKANVYVRTASYVAFSRLLSRSGAALPKSSIDTLGVIIRACCDDLLPQDLVSTATSQPPTDAKTNGAGHKQQSTTNADEFLKSGLASQDRIAGFDGLKHAAFNLLPILLGCIRPQYLSDSLRTRMDRTAILSRHEEAMLASVMNPPPSKRFGKPAASVLPLMARLFSDKAEVECLLRPRMPTITTGAKNTEDGLGEAETVEDVEDEEEEEGNGENEHFVGDELDTLLGSAAHTGDVVGDVKMADNDTVENDPDLQASALPDLPVQISTQDEDASEPTTVIRGSKRPQANDTATTPPPKKVKVGEPPIAETLTTFTTPSLVSATAPIIASIHAPKIGAEQDEVSEDDDDFGELVLGQDTDEESDL</sequence>
<evidence type="ECO:0000313" key="9">
    <source>
        <dbReference type="Proteomes" id="UP000799779"/>
    </source>
</evidence>
<feature type="region of interest" description="Disordered" evidence="5">
    <location>
        <begin position="762"/>
        <end position="791"/>
    </location>
</feature>
<feature type="region of interest" description="Disordered" evidence="5">
    <location>
        <begin position="696"/>
        <end position="732"/>
    </location>
</feature>
<dbReference type="InterPro" id="IPR012583">
    <property type="entry name" value="RIX1_N"/>
</dbReference>
<dbReference type="GO" id="GO:0006364">
    <property type="term" value="P:rRNA processing"/>
    <property type="evidence" value="ECO:0007669"/>
    <property type="project" value="TreeGrafter"/>
</dbReference>
<feature type="signal peptide" evidence="6">
    <location>
        <begin position="1"/>
        <end position="23"/>
    </location>
</feature>
<evidence type="ECO:0000256" key="1">
    <source>
        <dbReference type="ARBA" id="ARBA00004123"/>
    </source>
</evidence>
<protein>
    <recommendedName>
        <fullName evidence="3">Pre-rRNA-processing protein RIX1</fullName>
    </recommendedName>
</protein>
<dbReference type="Proteomes" id="UP000799779">
    <property type="component" value="Unassembled WGS sequence"/>
</dbReference>
<feature type="chain" id="PRO_5025376827" description="Pre-rRNA-processing protein RIX1" evidence="6">
    <location>
        <begin position="24"/>
        <end position="791"/>
    </location>
</feature>
<dbReference type="AlphaFoldDB" id="A0A6A5W092"/>
<proteinExistence type="inferred from homology"/>
<evidence type="ECO:0000259" key="7">
    <source>
        <dbReference type="Pfam" id="PF08167"/>
    </source>
</evidence>
<keyword evidence="6" id="KW-0732">Signal</keyword>
<dbReference type="EMBL" id="ML977645">
    <property type="protein sequence ID" value="KAF1995120.1"/>
    <property type="molecule type" value="Genomic_DNA"/>
</dbReference>
<evidence type="ECO:0000256" key="2">
    <source>
        <dbReference type="ARBA" id="ARBA00010511"/>
    </source>
</evidence>
<reference evidence="8" key="1">
    <citation type="journal article" date="2020" name="Stud. Mycol.">
        <title>101 Dothideomycetes genomes: a test case for predicting lifestyles and emergence of pathogens.</title>
        <authorList>
            <person name="Haridas S."/>
            <person name="Albert R."/>
            <person name="Binder M."/>
            <person name="Bloem J."/>
            <person name="Labutti K."/>
            <person name="Salamov A."/>
            <person name="Andreopoulos B."/>
            <person name="Baker S."/>
            <person name="Barry K."/>
            <person name="Bills G."/>
            <person name="Bluhm B."/>
            <person name="Cannon C."/>
            <person name="Castanera R."/>
            <person name="Culley D."/>
            <person name="Daum C."/>
            <person name="Ezra D."/>
            <person name="Gonzalez J."/>
            <person name="Henrissat B."/>
            <person name="Kuo A."/>
            <person name="Liang C."/>
            <person name="Lipzen A."/>
            <person name="Lutzoni F."/>
            <person name="Magnuson J."/>
            <person name="Mondo S."/>
            <person name="Nolan M."/>
            <person name="Ohm R."/>
            <person name="Pangilinan J."/>
            <person name="Park H.-J."/>
            <person name="Ramirez L."/>
            <person name="Alfaro M."/>
            <person name="Sun H."/>
            <person name="Tritt A."/>
            <person name="Yoshinaga Y."/>
            <person name="Zwiers L.-H."/>
            <person name="Turgeon B."/>
            <person name="Goodwin S."/>
            <person name="Spatafora J."/>
            <person name="Crous P."/>
            <person name="Grigoriev I."/>
        </authorList>
    </citation>
    <scope>NUCLEOTIDE SEQUENCE</scope>
    <source>
        <strain evidence="8">CBS 123094</strain>
    </source>
</reference>
<dbReference type="OrthoDB" id="20900at2759"/>
<gene>
    <name evidence="8" type="ORF">P154DRAFT_526599</name>
</gene>
<evidence type="ECO:0000256" key="3">
    <source>
        <dbReference type="ARBA" id="ARBA00021502"/>
    </source>
</evidence>
<feature type="compositionally biased region" description="Polar residues" evidence="5">
    <location>
        <begin position="480"/>
        <end position="490"/>
    </location>
</feature>
<name>A0A6A5W092_9PLEO</name>
<comment type="subcellular location">
    <subcellularLocation>
        <location evidence="1">Nucleus</location>
    </subcellularLocation>
</comment>
<organism evidence="8 9">
    <name type="scientific">Amniculicola lignicola CBS 123094</name>
    <dbReference type="NCBI Taxonomy" id="1392246"/>
    <lineage>
        <taxon>Eukaryota</taxon>
        <taxon>Fungi</taxon>
        <taxon>Dikarya</taxon>
        <taxon>Ascomycota</taxon>
        <taxon>Pezizomycotina</taxon>
        <taxon>Dothideomycetes</taxon>
        <taxon>Pleosporomycetidae</taxon>
        <taxon>Pleosporales</taxon>
        <taxon>Amniculicolaceae</taxon>
        <taxon>Amniculicola</taxon>
    </lineage>
</organism>
<comment type="similarity">
    <text evidence="2">Belongs to the RIX1/PELP1 family.</text>
</comment>
<evidence type="ECO:0000256" key="5">
    <source>
        <dbReference type="SAM" id="MobiDB-lite"/>
    </source>
</evidence>
<dbReference type="GO" id="GO:0005634">
    <property type="term" value="C:nucleus"/>
    <property type="evidence" value="ECO:0007669"/>
    <property type="project" value="UniProtKB-SubCell"/>
</dbReference>
<feature type="region of interest" description="Disordered" evidence="5">
    <location>
        <begin position="480"/>
        <end position="501"/>
    </location>
</feature>
<evidence type="ECO:0000256" key="6">
    <source>
        <dbReference type="SAM" id="SignalP"/>
    </source>
</evidence>
<evidence type="ECO:0000313" key="8">
    <source>
        <dbReference type="EMBL" id="KAF1995120.1"/>
    </source>
</evidence>
<accession>A0A6A5W092</accession>
<feature type="compositionally biased region" description="Acidic residues" evidence="5">
    <location>
        <begin position="765"/>
        <end position="777"/>
    </location>
</feature>
<dbReference type="PANTHER" id="PTHR34105:SF1">
    <property type="entry name" value="PROLINE-, GLUTAMIC ACID- AND LEUCINE-RICH PROTEIN 1"/>
    <property type="match status" value="1"/>
</dbReference>
<evidence type="ECO:0000256" key="4">
    <source>
        <dbReference type="ARBA" id="ARBA00023242"/>
    </source>
</evidence>
<dbReference type="InterPro" id="IPR016024">
    <property type="entry name" value="ARM-type_fold"/>
</dbReference>
<keyword evidence="4" id="KW-0539">Nucleus</keyword>
<feature type="compositionally biased region" description="Acidic residues" evidence="5">
    <location>
        <begin position="620"/>
        <end position="640"/>
    </location>
</feature>
<dbReference type="PANTHER" id="PTHR34105">
    <property type="entry name" value="PROLINE-, GLUTAMIC ACID- AND LEUCINE-RICH PROTEIN 1"/>
    <property type="match status" value="1"/>
</dbReference>
<keyword evidence="9" id="KW-1185">Reference proteome</keyword>
<feature type="domain" description="Pre-rRNA-processing protein RIX1 N-terminal" evidence="7">
    <location>
        <begin position="11"/>
        <end position="209"/>
    </location>
</feature>